<dbReference type="EMBL" id="MPDP01000013">
    <property type="protein sequence ID" value="KAK1496464.1"/>
    <property type="molecule type" value="Genomic_DNA"/>
</dbReference>
<dbReference type="AlphaFoldDB" id="A0AAI9YC39"/>
<reference evidence="1" key="1">
    <citation type="submission" date="2016-11" db="EMBL/GenBank/DDBJ databases">
        <title>The genome sequence of Colletotrichum cuscutae.</title>
        <authorList>
            <person name="Baroncelli R."/>
        </authorList>
    </citation>
    <scope>NUCLEOTIDE SEQUENCE</scope>
    <source>
        <strain evidence="1">IMI 304802</strain>
    </source>
</reference>
<evidence type="ECO:0000313" key="2">
    <source>
        <dbReference type="Proteomes" id="UP001239213"/>
    </source>
</evidence>
<proteinExistence type="predicted"/>
<evidence type="ECO:0008006" key="3">
    <source>
        <dbReference type="Google" id="ProtNLM"/>
    </source>
</evidence>
<comment type="caution">
    <text evidence="1">The sequence shown here is derived from an EMBL/GenBank/DDBJ whole genome shotgun (WGS) entry which is preliminary data.</text>
</comment>
<dbReference type="InterPro" id="IPR036928">
    <property type="entry name" value="AS_sf"/>
</dbReference>
<organism evidence="1 2">
    <name type="scientific">Colletotrichum cuscutae</name>
    <dbReference type="NCBI Taxonomy" id="1209917"/>
    <lineage>
        <taxon>Eukaryota</taxon>
        <taxon>Fungi</taxon>
        <taxon>Dikarya</taxon>
        <taxon>Ascomycota</taxon>
        <taxon>Pezizomycotina</taxon>
        <taxon>Sordariomycetes</taxon>
        <taxon>Hypocreomycetidae</taxon>
        <taxon>Glomerellales</taxon>
        <taxon>Glomerellaceae</taxon>
        <taxon>Colletotrichum</taxon>
        <taxon>Colletotrichum acutatum species complex</taxon>
    </lineage>
</organism>
<keyword evidence="2" id="KW-1185">Reference proteome</keyword>
<name>A0AAI9YC39_9PEZI</name>
<dbReference type="Proteomes" id="UP001239213">
    <property type="component" value="Unassembled WGS sequence"/>
</dbReference>
<gene>
    <name evidence="1" type="ORF">CCUS01_02811</name>
</gene>
<dbReference type="Gene3D" id="3.90.1300.10">
    <property type="entry name" value="Amidase signature (AS) domain"/>
    <property type="match status" value="1"/>
</dbReference>
<evidence type="ECO:0000313" key="1">
    <source>
        <dbReference type="EMBL" id="KAK1496464.1"/>
    </source>
</evidence>
<dbReference type="SUPFAM" id="SSF75304">
    <property type="entry name" value="Amidase signature (AS) enzymes"/>
    <property type="match status" value="1"/>
</dbReference>
<sequence length="65" mass="7272">MPVINMPAFSGVNDMPVGLSIVGPRFRDQQLLKTTSILAEVLTVQSNCKITFWHYRHKADCGPKI</sequence>
<protein>
    <recommendedName>
        <fullName evidence="3">Amidase</fullName>
    </recommendedName>
</protein>
<accession>A0AAI9YC39</accession>